<reference evidence="2" key="1">
    <citation type="journal article" date="2021" name="Nat. Commun.">
        <title>Genetic determinants of endophytism in the Arabidopsis root mycobiome.</title>
        <authorList>
            <person name="Mesny F."/>
            <person name="Miyauchi S."/>
            <person name="Thiergart T."/>
            <person name="Pickel B."/>
            <person name="Atanasova L."/>
            <person name="Karlsson M."/>
            <person name="Huettel B."/>
            <person name="Barry K.W."/>
            <person name="Haridas S."/>
            <person name="Chen C."/>
            <person name="Bauer D."/>
            <person name="Andreopoulos W."/>
            <person name="Pangilinan J."/>
            <person name="LaButti K."/>
            <person name="Riley R."/>
            <person name="Lipzen A."/>
            <person name="Clum A."/>
            <person name="Drula E."/>
            <person name="Henrissat B."/>
            <person name="Kohler A."/>
            <person name="Grigoriev I.V."/>
            <person name="Martin F.M."/>
            <person name="Hacquard S."/>
        </authorList>
    </citation>
    <scope>NUCLEOTIDE SEQUENCE</scope>
    <source>
        <strain evidence="2">MPI-CAGE-CH-0230</strain>
    </source>
</reference>
<dbReference type="Pfam" id="PF00646">
    <property type="entry name" value="F-box"/>
    <property type="match status" value="1"/>
</dbReference>
<evidence type="ECO:0000259" key="1">
    <source>
        <dbReference type="PROSITE" id="PS50181"/>
    </source>
</evidence>
<comment type="caution">
    <text evidence="2">The sequence shown here is derived from an EMBL/GenBank/DDBJ whole genome shotgun (WGS) entry which is preliminary data.</text>
</comment>
<evidence type="ECO:0000313" key="3">
    <source>
        <dbReference type="Proteomes" id="UP000756346"/>
    </source>
</evidence>
<evidence type="ECO:0000313" key="2">
    <source>
        <dbReference type="EMBL" id="KAH7034984.1"/>
    </source>
</evidence>
<keyword evidence="3" id="KW-1185">Reference proteome</keyword>
<protein>
    <recommendedName>
        <fullName evidence="1">F-box domain-containing protein</fullName>
    </recommendedName>
</protein>
<accession>A0A9P8Y8M0</accession>
<gene>
    <name evidence="2" type="ORF">B0I36DRAFT_346849</name>
</gene>
<organism evidence="2 3">
    <name type="scientific">Microdochium trichocladiopsis</name>
    <dbReference type="NCBI Taxonomy" id="1682393"/>
    <lineage>
        <taxon>Eukaryota</taxon>
        <taxon>Fungi</taxon>
        <taxon>Dikarya</taxon>
        <taxon>Ascomycota</taxon>
        <taxon>Pezizomycotina</taxon>
        <taxon>Sordariomycetes</taxon>
        <taxon>Xylariomycetidae</taxon>
        <taxon>Xylariales</taxon>
        <taxon>Microdochiaceae</taxon>
        <taxon>Microdochium</taxon>
    </lineage>
</organism>
<proteinExistence type="predicted"/>
<dbReference type="GeneID" id="70186048"/>
<dbReference type="OrthoDB" id="5224238at2759"/>
<dbReference type="PROSITE" id="PS50181">
    <property type="entry name" value="FBOX"/>
    <property type="match status" value="1"/>
</dbReference>
<dbReference type="RefSeq" id="XP_046015077.1">
    <property type="nucleotide sequence ID" value="XM_046156502.1"/>
</dbReference>
<dbReference type="AlphaFoldDB" id="A0A9P8Y8M0"/>
<name>A0A9P8Y8M0_9PEZI</name>
<dbReference type="EMBL" id="JAGTJQ010000003">
    <property type="protein sequence ID" value="KAH7034984.1"/>
    <property type="molecule type" value="Genomic_DNA"/>
</dbReference>
<feature type="domain" description="F-box" evidence="1">
    <location>
        <begin position="1"/>
        <end position="47"/>
    </location>
</feature>
<dbReference type="SUPFAM" id="SSF81383">
    <property type="entry name" value="F-box domain"/>
    <property type="match status" value="1"/>
</dbReference>
<dbReference type="InterPro" id="IPR036047">
    <property type="entry name" value="F-box-like_dom_sf"/>
</dbReference>
<dbReference type="Proteomes" id="UP000756346">
    <property type="component" value="Unassembled WGS sequence"/>
</dbReference>
<sequence>MDSLPTELLRYVFAYSDAASVRALRRVSRTLAEVGYDFVLGPNFRALPWRNDIDRLHNIALHERLRGKITSVALCMGELSPYDARHASMAHHFLMDPESRAQLLQSAWKEYSEIEKQRQVVGALHLKTDDLREACSALPNLREFVVNFTDCPFDNEVLEKVFHEPNCRKLEYPEVYQNLDAIILALHGIQLSSFKIDRFPLEMFGKNPHRRHWFSHAQSFNSLSTLHLTLDPSKLQGPSAAFRSVNGLGGFLRLAINVSNLKIAFHPYARGSIKSKFALSFRECLDGTTFGRLSSLILEGMSCDEDDLKDFLARHGKTLTHLRLGGRGLAMPWEASNGGIHLYEGTFRSLLAGLRHRLPKLERLHLEGVLECEHRDLPSHEAYNFYPLTNEDWEDIPQPVWVRPGRRLINCSPFEQFVKTGGPYPGDTLIQQSL</sequence>
<dbReference type="CDD" id="cd09917">
    <property type="entry name" value="F-box_SF"/>
    <property type="match status" value="1"/>
</dbReference>
<dbReference type="InterPro" id="IPR001810">
    <property type="entry name" value="F-box_dom"/>
</dbReference>